<keyword evidence="1" id="KW-1133">Transmembrane helix</keyword>
<organism evidence="2 3">
    <name type="scientific">Roseateles albus</name>
    <dbReference type="NCBI Taxonomy" id="2987525"/>
    <lineage>
        <taxon>Bacteria</taxon>
        <taxon>Pseudomonadati</taxon>
        <taxon>Pseudomonadota</taxon>
        <taxon>Betaproteobacteria</taxon>
        <taxon>Burkholderiales</taxon>
        <taxon>Sphaerotilaceae</taxon>
        <taxon>Roseateles</taxon>
    </lineage>
</organism>
<gene>
    <name evidence="2" type="ORF">PRZ03_14340</name>
</gene>
<dbReference type="EMBL" id="JAQQXT010000008">
    <property type="protein sequence ID" value="MDC8772759.1"/>
    <property type="molecule type" value="Genomic_DNA"/>
</dbReference>
<evidence type="ECO:0000313" key="3">
    <source>
        <dbReference type="Proteomes" id="UP001221189"/>
    </source>
</evidence>
<feature type="transmembrane region" description="Helical" evidence="1">
    <location>
        <begin position="21"/>
        <end position="41"/>
    </location>
</feature>
<accession>A0ABT5KGU6</accession>
<sequence>MKRSAAPFQLQTQPLPALQSLMAVTGSLAVLSLTLALAAHFPAFWPLLVLSPLGALLAWRCTAIAPRMLRWDGQQWHLYERSRGSESFSPSPDEPAPVHLTVVFDLGFALLLRVDRRPNGWSEPTYLPLTRSTQGPQWGALRAVLYSARQSPG</sequence>
<keyword evidence="1" id="KW-0812">Transmembrane</keyword>
<evidence type="ECO:0000256" key="1">
    <source>
        <dbReference type="SAM" id="Phobius"/>
    </source>
</evidence>
<evidence type="ECO:0008006" key="4">
    <source>
        <dbReference type="Google" id="ProtNLM"/>
    </source>
</evidence>
<dbReference type="RefSeq" id="WP_273600929.1">
    <property type="nucleotide sequence ID" value="NZ_JAQQXT010000008.1"/>
</dbReference>
<name>A0ABT5KGU6_9BURK</name>
<evidence type="ECO:0000313" key="2">
    <source>
        <dbReference type="EMBL" id="MDC8772759.1"/>
    </source>
</evidence>
<keyword evidence="1" id="KW-0472">Membrane</keyword>
<comment type="caution">
    <text evidence="2">The sequence shown here is derived from an EMBL/GenBank/DDBJ whole genome shotgun (WGS) entry which is preliminary data.</text>
</comment>
<dbReference type="Proteomes" id="UP001221189">
    <property type="component" value="Unassembled WGS sequence"/>
</dbReference>
<proteinExistence type="predicted"/>
<keyword evidence="3" id="KW-1185">Reference proteome</keyword>
<protein>
    <recommendedName>
        <fullName evidence="4">Toxin CptA</fullName>
    </recommendedName>
</protein>
<reference evidence="2 3" key="1">
    <citation type="submission" date="2022-10" db="EMBL/GenBank/DDBJ databases">
        <title>Paucibacter sp. hw1 Genome sequencing.</title>
        <authorList>
            <person name="Park S."/>
        </authorList>
    </citation>
    <scope>NUCLEOTIDE SEQUENCE [LARGE SCALE GENOMIC DNA]</scope>
    <source>
        <strain evidence="3">hw1</strain>
    </source>
</reference>